<proteinExistence type="predicted"/>
<dbReference type="RefSeq" id="XP_020121663.1">
    <property type="nucleotide sequence ID" value="XM_020265451.1"/>
</dbReference>
<comment type="caution">
    <text evidence="3">The sequence shown here is derived from an EMBL/GenBank/DDBJ whole genome shotgun (WGS) entry which is preliminary data.</text>
</comment>
<reference evidence="3 4" key="1">
    <citation type="submission" date="2015-06" db="EMBL/GenBank/DDBJ databases">
        <title>Talaromyces atroroseus IBT 11181 draft genome.</title>
        <authorList>
            <person name="Rasmussen K.B."/>
            <person name="Rasmussen S."/>
            <person name="Petersen B."/>
            <person name="Sicheritz-Ponten T."/>
            <person name="Mortensen U.H."/>
            <person name="Thrane U."/>
        </authorList>
    </citation>
    <scope>NUCLEOTIDE SEQUENCE [LARGE SCALE GENOMIC DNA]</scope>
    <source>
        <strain evidence="3 4">IBT 11181</strain>
    </source>
</reference>
<dbReference type="Proteomes" id="UP000214365">
    <property type="component" value="Unassembled WGS sequence"/>
</dbReference>
<evidence type="ECO:0000313" key="3">
    <source>
        <dbReference type="EMBL" id="OKL61542.1"/>
    </source>
</evidence>
<evidence type="ECO:0000313" key="4">
    <source>
        <dbReference type="Proteomes" id="UP000214365"/>
    </source>
</evidence>
<accession>A0A225AJ93</accession>
<keyword evidence="4" id="KW-1185">Reference proteome</keyword>
<feature type="domain" description="Up-regulated during septation protein 1" evidence="2">
    <location>
        <begin position="295"/>
        <end position="413"/>
    </location>
</feature>
<name>A0A225AJ93_TALAT</name>
<protein>
    <recommendedName>
        <fullName evidence="2">Up-regulated during septation protein 1 domain-containing protein</fullName>
    </recommendedName>
</protein>
<dbReference type="STRING" id="1441469.A0A225AJ93"/>
<dbReference type="InterPro" id="IPR029191">
    <property type="entry name" value="Uds1"/>
</dbReference>
<dbReference type="AlphaFoldDB" id="A0A225AJ93"/>
<dbReference type="OrthoDB" id="5429395at2759"/>
<dbReference type="GeneID" id="31002934"/>
<feature type="region of interest" description="Disordered" evidence="1">
    <location>
        <begin position="67"/>
        <end position="86"/>
    </location>
</feature>
<feature type="region of interest" description="Disordered" evidence="1">
    <location>
        <begin position="113"/>
        <end position="141"/>
    </location>
</feature>
<evidence type="ECO:0000259" key="2">
    <source>
        <dbReference type="Pfam" id="PF15456"/>
    </source>
</evidence>
<gene>
    <name evidence="3" type="ORF">UA08_03179</name>
</gene>
<dbReference type="EMBL" id="LFMY01000004">
    <property type="protein sequence ID" value="OKL61542.1"/>
    <property type="molecule type" value="Genomic_DNA"/>
</dbReference>
<organism evidence="3 4">
    <name type="scientific">Talaromyces atroroseus</name>
    <dbReference type="NCBI Taxonomy" id="1441469"/>
    <lineage>
        <taxon>Eukaryota</taxon>
        <taxon>Fungi</taxon>
        <taxon>Dikarya</taxon>
        <taxon>Ascomycota</taxon>
        <taxon>Pezizomycotina</taxon>
        <taxon>Eurotiomycetes</taxon>
        <taxon>Eurotiomycetidae</taxon>
        <taxon>Eurotiales</taxon>
        <taxon>Trichocomaceae</taxon>
        <taxon>Talaromyces</taxon>
        <taxon>Talaromyces sect. Trachyspermi</taxon>
    </lineage>
</organism>
<evidence type="ECO:0000256" key="1">
    <source>
        <dbReference type="SAM" id="MobiDB-lite"/>
    </source>
</evidence>
<sequence>MSGVGFSFHKSFTGAMLKYEQGLKHIQCCTSATLSKSMGLMPESPTSVSISIGLNNIVARDTRVEMKPKFSSETSSPRSNSPGDRLKLQVWPALKKGISSSLAEGSKMARNLYENNSSNPQLTSVSSDTTQLTSAPSKSFSAKRQIAMAGVGVMPMTTAHDARMDSRKKDGSGMYNITSKGNNASLRPRAVTATGFQPREHIAGELHRRNESAPSVPISSKDIEQLRSRHIAIKEKHEMAEALAQGFDRSKRRRNFVEEQTSNQVAVMEKVTLAQLPVGFNVTDAKSQLNSSDVEKLQKQAKTQAEKFRVFQYHEVKALSKELRELDAHCDYIRSTSRALRAGRNNFHRQVIARLRSSQSATDSRENILGEEEAIAQLDKSIDEWVAKLEQVDNRRTRVRQMLLEHIAASLVLSAAPLDIKQPAINNEVDAGCTDIARESIRIYADYGVYGDADMTGLLADIEHQIETMNGHQVMI</sequence>
<dbReference type="Pfam" id="PF15456">
    <property type="entry name" value="Uds1"/>
    <property type="match status" value="1"/>
</dbReference>
<feature type="compositionally biased region" description="Low complexity" evidence="1">
    <location>
        <begin position="71"/>
        <end position="81"/>
    </location>
</feature>